<name>A0ABR7MJC7_9BACT</name>
<dbReference type="InterPro" id="IPR039420">
    <property type="entry name" value="WalR-like"/>
</dbReference>
<dbReference type="Pfam" id="PF00196">
    <property type="entry name" value="GerE"/>
    <property type="match status" value="1"/>
</dbReference>
<dbReference type="Proteomes" id="UP000622017">
    <property type="component" value="Unassembled WGS sequence"/>
</dbReference>
<evidence type="ECO:0000256" key="1">
    <source>
        <dbReference type="ARBA" id="ARBA00022553"/>
    </source>
</evidence>
<dbReference type="InterPro" id="IPR016032">
    <property type="entry name" value="Sig_transdc_resp-reg_C-effctor"/>
</dbReference>
<dbReference type="InterPro" id="IPR058245">
    <property type="entry name" value="NreC/VraR/RcsB-like_REC"/>
</dbReference>
<accession>A0ABR7MJC7</accession>
<dbReference type="EMBL" id="JACSCY010000006">
    <property type="protein sequence ID" value="MBC6611195.1"/>
    <property type="molecule type" value="Genomic_DNA"/>
</dbReference>
<proteinExistence type="predicted"/>
<evidence type="ECO:0000313" key="6">
    <source>
        <dbReference type="EMBL" id="MBC6611195.1"/>
    </source>
</evidence>
<dbReference type="CDD" id="cd06170">
    <property type="entry name" value="LuxR_C_like"/>
    <property type="match status" value="1"/>
</dbReference>
<keyword evidence="7" id="KW-1185">Reference proteome</keyword>
<dbReference type="SUPFAM" id="SSF46894">
    <property type="entry name" value="C-terminal effector domain of the bipartite response regulators"/>
    <property type="match status" value="1"/>
</dbReference>
<reference evidence="6 7" key="1">
    <citation type="submission" date="2020-08" db="EMBL/GenBank/DDBJ databases">
        <title>Hymenobacter sp.</title>
        <authorList>
            <person name="Kim M.K."/>
        </authorList>
    </citation>
    <scope>NUCLEOTIDE SEQUENCE [LARGE SCALE GENOMIC DNA]</scope>
    <source>
        <strain evidence="6 7">BT507</strain>
    </source>
</reference>
<keyword evidence="2" id="KW-0238">DNA-binding</keyword>
<protein>
    <submittedName>
        <fullName evidence="6">Response regulator transcription factor</fullName>
    </submittedName>
</protein>
<dbReference type="PRINTS" id="PR00038">
    <property type="entry name" value="HTHLUXR"/>
</dbReference>
<dbReference type="InterPro" id="IPR011006">
    <property type="entry name" value="CheY-like_superfamily"/>
</dbReference>
<sequence length="221" mass="24779">MIRTILVDDHAIIRDGISYLLQQEPDIEVIDQASNGQELLDKLQETPADVVLMDINMPIMSGEEATRRVHALYPQTHILILSMLDHEAYIGRMMEAGASGYILKNAGKEEITFGIRTVAAGRHFLCSELGFQMLHKLQNSGNSAPITMTINEPVKKESVLSRRELEVLRLISEGLTTSEIAEKLYNSKRTIETHRQNMMEKTQAKNTASLIKYALSNGLID</sequence>
<dbReference type="CDD" id="cd17535">
    <property type="entry name" value="REC_NarL-like"/>
    <property type="match status" value="1"/>
</dbReference>
<keyword evidence="1 3" id="KW-0597">Phosphoprotein</keyword>
<dbReference type="RefSeq" id="WP_187319487.1">
    <property type="nucleotide sequence ID" value="NZ_JACSCY010000006.1"/>
</dbReference>
<dbReference type="Gene3D" id="3.40.50.2300">
    <property type="match status" value="1"/>
</dbReference>
<evidence type="ECO:0000256" key="2">
    <source>
        <dbReference type="ARBA" id="ARBA00023125"/>
    </source>
</evidence>
<dbReference type="PROSITE" id="PS50043">
    <property type="entry name" value="HTH_LUXR_2"/>
    <property type="match status" value="1"/>
</dbReference>
<dbReference type="PANTHER" id="PTHR43214:SF43">
    <property type="entry name" value="TWO-COMPONENT RESPONSE REGULATOR"/>
    <property type="match status" value="1"/>
</dbReference>
<evidence type="ECO:0000259" key="4">
    <source>
        <dbReference type="PROSITE" id="PS50043"/>
    </source>
</evidence>
<evidence type="ECO:0000256" key="3">
    <source>
        <dbReference type="PROSITE-ProRule" id="PRU00169"/>
    </source>
</evidence>
<gene>
    <name evidence="6" type="ORF">H8B15_09690</name>
</gene>
<feature type="modified residue" description="4-aspartylphosphate" evidence="3">
    <location>
        <position position="54"/>
    </location>
</feature>
<dbReference type="PANTHER" id="PTHR43214">
    <property type="entry name" value="TWO-COMPONENT RESPONSE REGULATOR"/>
    <property type="match status" value="1"/>
</dbReference>
<feature type="domain" description="Response regulatory" evidence="5">
    <location>
        <begin position="3"/>
        <end position="119"/>
    </location>
</feature>
<dbReference type="Pfam" id="PF00072">
    <property type="entry name" value="Response_reg"/>
    <property type="match status" value="1"/>
</dbReference>
<dbReference type="PROSITE" id="PS50110">
    <property type="entry name" value="RESPONSE_REGULATORY"/>
    <property type="match status" value="1"/>
</dbReference>
<dbReference type="SMART" id="SM00421">
    <property type="entry name" value="HTH_LUXR"/>
    <property type="match status" value="1"/>
</dbReference>
<dbReference type="InterPro" id="IPR001789">
    <property type="entry name" value="Sig_transdc_resp-reg_receiver"/>
</dbReference>
<organism evidence="6 7">
    <name type="scientific">Hymenobacter citatus</name>
    <dbReference type="NCBI Taxonomy" id="2763506"/>
    <lineage>
        <taxon>Bacteria</taxon>
        <taxon>Pseudomonadati</taxon>
        <taxon>Bacteroidota</taxon>
        <taxon>Cytophagia</taxon>
        <taxon>Cytophagales</taxon>
        <taxon>Hymenobacteraceae</taxon>
        <taxon>Hymenobacter</taxon>
    </lineage>
</organism>
<comment type="caution">
    <text evidence="6">The sequence shown here is derived from an EMBL/GenBank/DDBJ whole genome shotgun (WGS) entry which is preliminary data.</text>
</comment>
<evidence type="ECO:0000259" key="5">
    <source>
        <dbReference type="PROSITE" id="PS50110"/>
    </source>
</evidence>
<dbReference type="SMART" id="SM00448">
    <property type="entry name" value="REC"/>
    <property type="match status" value="1"/>
</dbReference>
<dbReference type="SUPFAM" id="SSF52172">
    <property type="entry name" value="CheY-like"/>
    <property type="match status" value="1"/>
</dbReference>
<evidence type="ECO:0000313" key="7">
    <source>
        <dbReference type="Proteomes" id="UP000622017"/>
    </source>
</evidence>
<feature type="domain" description="HTH luxR-type" evidence="4">
    <location>
        <begin position="153"/>
        <end position="218"/>
    </location>
</feature>
<dbReference type="InterPro" id="IPR000792">
    <property type="entry name" value="Tscrpt_reg_LuxR_C"/>
</dbReference>